<evidence type="ECO:0000313" key="2">
    <source>
        <dbReference type="Proteomes" id="UP001556196"/>
    </source>
</evidence>
<proteinExistence type="predicted"/>
<dbReference type="Proteomes" id="UP001556196">
    <property type="component" value="Unassembled WGS sequence"/>
</dbReference>
<evidence type="ECO:0000313" key="1">
    <source>
        <dbReference type="EMBL" id="MEW9805678.1"/>
    </source>
</evidence>
<accession>A0ABV3QXJ5</accession>
<keyword evidence="2" id="KW-1185">Reference proteome</keyword>
<reference evidence="1 2" key="1">
    <citation type="submission" date="2024-06" db="EMBL/GenBank/DDBJ databases">
        <authorList>
            <person name="Tuo L."/>
        </authorList>
    </citation>
    <scope>NUCLEOTIDE SEQUENCE [LARGE SCALE GENOMIC DNA]</scope>
    <source>
        <strain evidence="1 2">ZMM04-5</strain>
    </source>
</reference>
<comment type="caution">
    <text evidence="1">The sequence shown here is derived from an EMBL/GenBank/DDBJ whole genome shotgun (WGS) entry which is preliminary data.</text>
</comment>
<dbReference type="RefSeq" id="WP_367722767.1">
    <property type="nucleotide sequence ID" value="NZ_JBFOCI010000002.1"/>
</dbReference>
<sequence length="71" mass="7883">MTRKSLPTHLAGLDSRAFSALVDQADNDYGEGRVAVDADGWIVSETEMLLRQTLAKPDSRRRGRLKKPSRA</sequence>
<name>A0ABV3QXJ5_9HYPH</name>
<gene>
    <name evidence="1" type="ORF">ABUE31_06770</name>
</gene>
<organism evidence="1 2">
    <name type="scientific">Mesorhizobium marinum</name>
    <dbReference type="NCBI Taxonomy" id="3228790"/>
    <lineage>
        <taxon>Bacteria</taxon>
        <taxon>Pseudomonadati</taxon>
        <taxon>Pseudomonadota</taxon>
        <taxon>Alphaproteobacteria</taxon>
        <taxon>Hyphomicrobiales</taxon>
        <taxon>Phyllobacteriaceae</taxon>
        <taxon>Mesorhizobium</taxon>
    </lineage>
</organism>
<protein>
    <submittedName>
        <fullName evidence="1">Uncharacterized protein</fullName>
    </submittedName>
</protein>
<dbReference type="EMBL" id="JBFOCI010000002">
    <property type="protein sequence ID" value="MEW9805678.1"/>
    <property type="molecule type" value="Genomic_DNA"/>
</dbReference>